<evidence type="ECO:0000313" key="2">
    <source>
        <dbReference type="Proteomes" id="UP000322283"/>
    </source>
</evidence>
<evidence type="ECO:0000313" key="1">
    <source>
        <dbReference type="EMBL" id="TYL15656.1"/>
    </source>
</evidence>
<comment type="caution">
    <text evidence="1">The sequence shown here is derived from an EMBL/GenBank/DDBJ whole genome shotgun (WGS) entry which is preliminary data.</text>
</comment>
<evidence type="ECO:0008006" key="3">
    <source>
        <dbReference type="Google" id="ProtNLM"/>
    </source>
</evidence>
<sequence length="74" mass="8866">MYIRTISRKNKDGSVVRYVQLAHNVWDPKAGYPKAKVLFNFGREEDVDREALVRLVKSITRFWDRKRLYPPRQS</sequence>
<dbReference type="EMBL" id="VCDX01000001">
    <property type="protein sequence ID" value="TYL15656.1"/>
    <property type="molecule type" value="Genomic_DNA"/>
</dbReference>
<accession>A0ABY3NAF2</accession>
<protein>
    <recommendedName>
        <fullName evidence="3">Transposase</fullName>
    </recommendedName>
</protein>
<gene>
    <name evidence="1" type="ORF">MTAT_03900</name>
</gene>
<dbReference type="Proteomes" id="UP000322283">
    <property type="component" value="Unassembled WGS sequence"/>
</dbReference>
<organism evidence="1 2">
    <name type="scientific">Neomoorella thermoacetica</name>
    <name type="common">Clostridium thermoaceticum</name>
    <dbReference type="NCBI Taxonomy" id="1525"/>
    <lineage>
        <taxon>Bacteria</taxon>
        <taxon>Bacillati</taxon>
        <taxon>Bacillota</taxon>
        <taxon>Clostridia</taxon>
        <taxon>Neomoorellales</taxon>
        <taxon>Neomoorellaceae</taxon>
        <taxon>Neomoorella</taxon>
    </lineage>
</organism>
<proteinExistence type="predicted"/>
<reference evidence="1 2" key="1">
    <citation type="submission" date="2019-05" db="EMBL/GenBank/DDBJ databases">
        <title>Genome sequence of Moorella thermoacetica ATCC 33924.</title>
        <authorList>
            <person name="Poehlein A."/>
            <person name="Bengelsdorf F.R."/>
            <person name="Duerre P."/>
            <person name="Daniel R."/>
        </authorList>
    </citation>
    <scope>NUCLEOTIDE SEQUENCE [LARGE SCALE GENOMIC DNA]</scope>
    <source>
        <strain evidence="1 2">ATCC 33924</strain>
    </source>
</reference>
<name>A0ABY3NAF2_NEOTH</name>
<keyword evidence="2" id="KW-1185">Reference proteome</keyword>